<dbReference type="PANTHER" id="PTHR48081:SF13">
    <property type="entry name" value="ALPHA_BETA HYDROLASE"/>
    <property type="match status" value="1"/>
</dbReference>
<dbReference type="Pfam" id="PF20434">
    <property type="entry name" value="BD-FAE"/>
    <property type="match status" value="1"/>
</dbReference>
<dbReference type="SUPFAM" id="SSF53474">
    <property type="entry name" value="alpha/beta-Hydrolases"/>
    <property type="match status" value="1"/>
</dbReference>
<evidence type="ECO:0000256" key="2">
    <source>
        <dbReference type="SAM" id="MobiDB-lite"/>
    </source>
</evidence>
<dbReference type="Gene3D" id="3.40.50.1820">
    <property type="entry name" value="alpha/beta hydrolase"/>
    <property type="match status" value="1"/>
</dbReference>
<accession>A0AAU7CF07</accession>
<dbReference type="InterPro" id="IPR050300">
    <property type="entry name" value="GDXG_lipolytic_enzyme"/>
</dbReference>
<dbReference type="AlphaFoldDB" id="A0AAU7CF07"/>
<dbReference type="InterPro" id="IPR049492">
    <property type="entry name" value="BD-FAE-like_dom"/>
</dbReference>
<protein>
    <submittedName>
        <fullName evidence="4">Alpha/beta hydrolase</fullName>
    </submittedName>
</protein>
<keyword evidence="1 4" id="KW-0378">Hydrolase</keyword>
<dbReference type="RefSeq" id="WP_406696417.1">
    <property type="nucleotide sequence ID" value="NZ_CP155447.1"/>
</dbReference>
<dbReference type="GO" id="GO:0016787">
    <property type="term" value="F:hydrolase activity"/>
    <property type="evidence" value="ECO:0007669"/>
    <property type="project" value="UniProtKB-KW"/>
</dbReference>
<dbReference type="InterPro" id="IPR029058">
    <property type="entry name" value="AB_hydrolase_fold"/>
</dbReference>
<gene>
    <name evidence="4" type="ORF">V5E97_36040</name>
</gene>
<organism evidence="4">
    <name type="scientific">Singulisphaera sp. Ch08</name>
    <dbReference type="NCBI Taxonomy" id="3120278"/>
    <lineage>
        <taxon>Bacteria</taxon>
        <taxon>Pseudomonadati</taxon>
        <taxon>Planctomycetota</taxon>
        <taxon>Planctomycetia</taxon>
        <taxon>Isosphaerales</taxon>
        <taxon>Isosphaeraceae</taxon>
        <taxon>Singulisphaera</taxon>
    </lineage>
</organism>
<sequence length="330" mass="35815">MPSTTRRLLPARPHFGTSLFRTVAWLVLLGATAILVRAEALRTTLPETVSEHADLVYRNVDGREVRLDVYLPNAPPAQGGRPAVVAIHGGGWRGGSKRDMKLMSIQLADHGYVVVAIDYQLSRPGRPSWPSNFEDAQEAVRWVRRHATDYGVDPNRIVALGASAGGHLASLLGTYPDGPVDPDARDRRPDRSASAATNDSARVQAVVDLYGPADLPGTRTSLPLPTTPVTLMLGGTLKDMPGRYEAASPVHHVSPDDPPMLVIHGREDRLVPLEQSQTLAAVLDEAGVSHRLIEVDNAAHGFGFHVPKRNILPDILAFLDSVWNPKQLTR</sequence>
<feature type="domain" description="BD-FAE-like" evidence="3">
    <location>
        <begin position="67"/>
        <end position="282"/>
    </location>
</feature>
<evidence type="ECO:0000259" key="3">
    <source>
        <dbReference type="Pfam" id="PF20434"/>
    </source>
</evidence>
<reference evidence="4" key="1">
    <citation type="submission" date="2024-05" db="EMBL/GenBank/DDBJ databases">
        <title>Planctomycetes of the genus Singulisphaera possess chitinolytic capabilities.</title>
        <authorList>
            <person name="Ivanova A."/>
        </authorList>
    </citation>
    <scope>NUCLEOTIDE SEQUENCE</scope>
    <source>
        <strain evidence="4">Ch08T</strain>
    </source>
</reference>
<dbReference type="EMBL" id="CP155447">
    <property type="protein sequence ID" value="XBH03678.1"/>
    <property type="molecule type" value="Genomic_DNA"/>
</dbReference>
<proteinExistence type="predicted"/>
<name>A0AAU7CF07_9BACT</name>
<evidence type="ECO:0000256" key="1">
    <source>
        <dbReference type="ARBA" id="ARBA00022801"/>
    </source>
</evidence>
<evidence type="ECO:0000313" key="4">
    <source>
        <dbReference type="EMBL" id="XBH03678.1"/>
    </source>
</evidence>
<dbReference type="PANTHER" id="PTHR48081">
    <property type="entry name" value="AB HYDROLASE SUPERFAMILY PROTEIN C4A8.06C"/>
    <property type="match status" value="1"/>
</dbReference>
<feature type="compositionally biased region" description="Basic and acidic residues" evidence="2">
    <location>
        <begin position="182"/>
        <end position="191"/>
    </location>
</feature>
<feature type="region of interest" description="Disordered" evidence="2">
    <location>
        <begin position="173"/>
        <end position="199"/>
    </location>
</feature>